<dbReference type="CDD" id="cd03191">
    <property type="entry name" value="GST_C_Zeta"/>
    <property type="match status" value="1"/>
</dbReference>
<evidence type="ECO:0000256" key="1">
    <source>
        <dbReference type="ARBA" id="ARBA00010007"/>
    </source>
</evidence>
<dbReference type="AlphaFoldDB" id="A0A2S0PAJ4"/>
<evidence type="ECO:0000313" key="5">
    <source>
        <dbReference type="Proteomes" id="UP000244173"/>
    </source>
</evidence>
<sequence>MLILYDYWRSSAAYRVRIALHLKGLEFESRPVDLRHGQQRDADYLRLNPAGLVPLLVDGALRVSQSLAICAYLDEAWPDTPPLLPPNPRARATIRSMALTLACDTHPLQNLRVLQQLEADFGADDMQRGNWVRHWIHSGLATLERLATDNAGACCHGDTVTLADLCLAPQLYTARRYDLPLDDFPRLVAIDAHLMTLPAFIAAQPVQPGR</sequence>
<dbReference type="Pfam" id="PF02798">
    <property type="entry name" value="GST_N"/>
    <property type="match status" value="1"/>
</dbReference>
<dbReference type="PROSITE" id="PS50404">
    <property type="entry name" value="GST_NTER"/>
    <property type="match status" value="1"/>
</dbReference>
<dbReference type="OrthoDB" id="509852at2"/>
<evidence type="ECO:0000259" key="3">
    <source>
        <dbReference type="PROSITE" id="PS50405"/>
    </source>
</evidence>
<dbReference type="STRING" id="1122240.GCA_000620105_00004"/>
<dbReference type="RefSeq" id="WP_107889325.1">
    <property type="nucleotide sequence ID" value="NZ_CP028519.1"/>
</dbReference>
<dbReference type="CDD" id="cd03042">
    <property type="entry name" value="GST_N_Zeta"/>
    <property type="match status" value="1"/>
</dbReference>
<dbReference type="InterPro" id="IPR034333">
    <property type="entry name" value="GST_Zeta_N"/>
</dbReference>
<dbReference type="GO" id="GO:0004364">
    <property type="term" value="F:glutathione transferase activity"/>
    <property type="evidence" value="ECO:0007669"/>
    <property type="project" value="TreeGrafter"/>
</dbReference>
<proteinExistence type="inferred from homology"/>
<dbReference type="NCBIfam" id="TIGR01262">
    <property type="entry name" value="maiA"/>
    <property type="match status" value="1"/>
</dbReference>
<dbReference type="GO" id="GO:0006559">
    <property type="term" value="P:L-phenylalanine catabolic process"/>
    <property type="evidence" value="ECO:0007669"/>
    <property type="project" value="TreeGrafter"/>
</dbReference>
<dbReference type="PANTHER" id="PTHR42673">
    <property type="entry name" value="MALEYLACETOACETATE ISOMERASE"/>
    <property type="match status" value="1"/>
</dbReference>
<dbReference type="GO" id="GO:0005737">
    <property type="term" value="C:cytoplasm"/>
    <property type="evidence" value="ECO:0007669"/>
    <property type="project" value="InterPro"/>
</dbReference>
<name>A0A2S0PAJ4_9NEIS</name>
<protein>
    <submittedName>
        <fullName evidence="4">Maleylacetoacetate isomerase</fullName>
    </submittedName>
</protein>
<dbReference type="InterPro" id="IPR005955">
    <property type="entry name" value="GST_Zeta"/>
</dbReference>
<dbReference type="SFLD" id="SFLDG00358">
    <property type="entry name" value="Main_(cytGST)"/>
    <property type="match status" value="1"/>
</dbReference>
<keyword evidence="4" id="KW-0413">Isomerase</keyword>
<dbReference type="Gene3D" id="3.40.30.10">
    <property type="entry name" value="Glutaredoxin"/>
    <property type="match status" value="1"/>
</dbReference>
<feature type="domain" description="GST N-terminal" evidence="2">
    <location>
        <begin position="1"/>
        <end position="81"/>
    </location>
</feature>
<dbReference type="GO" id="GO:0016034">
    <property type="term" value="F:maleylacetoacetate isomerase activity"/>
    <property type="evidence" value="ECO:0007669"/>
    <property type="project" value="TreeGrafter"/>
</dbReference>
<dbReference type="SFLD" id="SFLDS00019">
    <property type="entry name" value="Glutathione_Transferase_(cytos"/>
    <property type="match status" value="1"/>
</dbReference>
<dbReference type="GO" id="GO:0006749">
    <property type="term" value="P:glutathione metabolic process"/>
    <property type="evidence" value="ECO:0007669"/>
    <property type="project" value="TreeGrafter"/>
</dbReference>
<dbReference type="InterPro" id="IPR010987">
    <property type="entry name" value="Glutathione-S-Trfase_C-like"/>
</dbReference>
<dbReference type="Proteomes" id="UP000244173">
    <property type="component" value="Chromosome"/>
</dbReference>
<dbReference type="InterPro" id="IPR040079">
    <property type="entry name" value="Glutathione_S-Trfase"/>
</dbReference>
<dbReference type="InterPro" id="IPR036249">
    <property type="entry name" value="Thioredoxin-like_sf"/>
</dbReference>
<dbReference type="EMBL" id="CP028519">
    <property type="protein sequence ID" value="AVY94307.1"/>
    <property type="molecule type" value="Genomic_DNA"/>
</dbReference>
<feature type="domain" description="GST C-terminal" evidence="3">
    <location>
        <begin position="87"/>
        <end position="210"/>
    </location>
</feature>
<dbReference type="InterPro" id="IPR004045">
    <property type="entry name" value="Glutathione_S-Trfase_N"/>
</dbReference>
<dbReference type="InterPro" id="IPR034330">
    <property type="entry name" value="GST_Zeta_C"/>
</dbReference>
<organism evidence="4 5">
    <name type="scientific">Microvirgula aerodenitrificans</name>
    <dbReference type="NCBI Taxonomy" id="57480"/>
    <lineage>
        <taxon>Bacteria</taxon>
        <taxon>Pseudomonadati</taxon>
        <taxon>Pseudomonadota</taxon>
        <taxon>Betaproteobacteria</taxon>
        <taxon>Neisseriales</taxon>
        <taxon>Aquaspirillaceae</taxon>
        <taxon>Microvirgula</taxon>
    </lineage>
</organism>
<reference evidence="4 5" key="1">
    <citation type="submission" date="2018-04" db="EMBL/GenBank/DDBJ databases">
        <title>Denitrifier Microvirgula.</title>
        <authorList>
            <person name="Anderson E."/>
            <person name="Jang J."/>
            <person name="Ishii S."/>
        </authorList>
    </citation>
    <scope>NUCLEOTIDE SEQUENCE [LARGE SCALE GENOMIC DNA]</scope>
    <source>
        <strain evidence="4 5">BE2.4</strain>
    </source>
</reference>
<dbReference type="SUPFAM" id="SSF47616">
    <property type="entry name" value="GST C-terminal domain-like"/>
    <property type="match status" value="1"/>
</dbReference>
<dbReference type="SUPFAM" id="SSF52833">
    <property type="entry name" value="Thioredoxin-like"/>
    <property type="match status" value="1"/>
</dbReference>
<keyword evidence="5" id="KW-1185">Reference proteome</keyword>
<dbReference type="KEGG" id="maer:DAI18_09835"/>
<accession>A0A2S0PAJ4</accession>
<dbReference type="InterPro" id="IPR036282">
    <property type="entry name" value="Glutathione-S-Trfase_C_sf"/>
</dbReference>
<evidence type="ECO:0000259" key="2">
    <source>
        <dbReference type="PROSITE" id="PS50404"/>
    </source>
</evidence>
<gene>
    <name evidence="4" type="primary">maiA</name>
    <name evidence="4" type="ORF">DAI18_09835</name>
</gene>
<dbReference type="PROSITE" id="PS50405">
    <property type="entry name" value="GST_CTER"/>
    <property type="match status" value="1"/>
</dbReference>
<comment type="similarity">
    <text evidence="1">Belongs to the GST superfamily. Zeta family.</text>
</comment>
<evidence type="ECO:0000313" key="4">
    <source>
        <dbReference type="EMBL" id="AVY94307.1"/>
    </source>
</evidence>
<dbReference type="PANTHER" id="PTHR42673:SF4">
    <property type="entry name" value="MALEYLACETOACETATE ISOMERASE"/>
    <property type="match status" value="1"/>
</dbReference>
<dbReference type="Gene3D" id="1.20.1050.10">
    <property type="match status" value="1"/>
</dbReference>